<accession>A0A232EUJ4</accession>
<sequence length="196" mass="22221">MDATSLTKSAALNQNNSMIHGLSALSIVEDNMNMMLMRSMPGRLKLARTDNNDTDENQEPLCPSNDSASFNTSLILTIQNVNHESTTSTDSHSRSIIKKQRTSRKQHKSKRKMRVGTTTVMFKRKICKEPSPALVELRKSLLMETLNSDTDTSSENEENAEPLQRPVYHQAFLNYINDCDDKENIDLEDFQAKLKL</sequence>
<protein>
    <submittedName>
        <fullName evidence="2">Uncharacterized protein</fullName>
    </submittedName>
</protein>
<evidence type="ECO:0000313" key="3">
    <source>
        <dbReference type="Proteomes" id="UP000215335"/>
    </source>
</evidence>
<dbReference type="AlphaFoldDB" id="A0A232EUJ4"/>
<feature type="compositionally biased region" description="Basic residues" evidence="1">
    <location>
        <begin position="95"/>
        <end position="114"/>
    </location>
</feature>
<feature type="region of interest" description="Disordered" evidence="1">
    <location>
        <begin position="83"/>
        <end position="115"/>
    </location>
</feature>
<evidence type="ECO:0000313" key="2">
    <source>
        <dbReference type="EMBL" id="OXU21986.1"/>
    </source>
</evidence>
<comment type="caution">
    <text evidence="2">The sequence shown here is derived from an EMBL/GenBank/DDBJ whole genome shotgun (WGS) entry which is preliminary data.</text>
</comment>
<gene>
    <name evidence="2" type="ORF">TSAR_012666</name>
</gene>
<keyword evidence="3" id="KW-1185">Reference proteome</keyword>
<name>A0A232EUJ4_9HYME</name>
<feature type="region of interest" description="Disordered" evidence="1">
    <location>
        <begin position="47"/>
        <end position="66"/>
    </location>
</feature>
<proteinExistence type="predicted"/>
<evidence type="ECO:0000256" key="1">
    <source>
        <dbReference type="SAM" id="MobiDB-lite"/>
    </source>
</evidence>
<organism evidence="2 3">
    <name type="scientific">Trichomalopsis sarcophagae</name>
    <dbReference type="NCBI Taxonomy" id="543379"/>
    <lineage>
        <taxon>Eukaryota</taxon>
        <taxon>Metazoa</taxon>
        <taxon>Ecdysozoa</taxon>
        <taxon>Arthropoda</taxon>
        <taxon>Hexapoda</taxon>
        <taxon>Insecta</taxon>
        <taxon>Pterygota</taxon>
        <taxon>Neoptera</taxon>
        <taxon>Endopterygota</taxon>
        <taxon>Hymenoptera</taxon>
        <taxon>Apocrita</taxon>
        <taxon>Proctotrupomorpha</taxon>
        <taxon>Chalcidoidea</taxon>
        <taxon>Pteromalidae</taxon>
        <taxon>Pteromalinae</taxon>
        <taxon>Trichomalopsis</taxon>
    </lineage>
</organism>
<dbReference type="EMBL" id="NNAY01002131">
    <property type="protein sequence ID" value="OXU21986.1"/>
    <property type="molecule type" value="Genomic_DNA"/>
</dbReference>
<reference evidence="2 3" key="1">
    <citation type="journal article" date="2017" name="Curr. Biol.">
        <title>The Evolution of Venom by Co-option of Single-Copy Genes.</title>
        <authorList>
            <person name="Martinson E.O."/>
            <person name="Mrinalini"/>
            <person name="Kelkar Y.D."/>
            <person name="Chang C.H."/>
            <person name="Werren J.H."/>
        </authorList>
    </citation>
    <scope>NUCLEOTIDE SEQUENCE [LARGE SCALE GENOMIC DNA]</scope>
    <source>
        <strain evidence="2 3">Alberta</strain>
        <tissue evidence="2">Whole body</tissue>
    </source>
</reference>
<dbReference type="Proteomes" id="UP000215335">
    <property type="component" value="Unassembled WGS sequence"/>
</dbReference>